<accession>A0A9D3X219</accession>
<proteinExistence type="predicted"/>
<keyword evidence="3" id="KW-1185">Reference proteome</keyword>
<protein>
    <submittedName>
        <fullName evidence="2">Uncharacterized protein</fullName>
    </submittedName>
</protein>
<dbReference type="Proteomes" id="UP000827986">
    <property type="component" value="Unassembled WGS sequence"/>
</dbReference>
<sequence>MARAAELGTGTRPEPPSRAREHALIHPSQAWDAPGTGHGLSRRARQGTCPEPPSRARDAPGTGHALIHRSWARDTPGMGTRRAQEHALIHRAGHRNTPEPGTGTCQARDTP</sequence>
<name>A0A9D3X219_9SAUR</name>
<feature type="region of interest" description="Disordered" evidence="1">
    <location>
        <begin position="1"/>
        <end position="111"/>
    </location>
</feature>
<feature type="compositionally biased region" description="Basic and acidic residues" evidence="1">
    <location>
        <begin position="15"/>
        <end position="24"/>
    </location>
</feature>
<dbReference type="EMBL" id="JAHDVG010000481">
    <property type="protein sequence ID" value="KAH1174054.1"/>
    <property type="molecule type" value="Genomic_DNA"/>
</dbReference>
<gene>
    <name evidence="2" type="ORF">KIL84_008448</name>
</gene>
<reference evidence="2" key="1">
    <citation type="submission" date="2021-09" db="EMBL/GenBank/DDBJ databases">
        <title>The genome of Mauremys mutica provides insights into the evolution of semi-aquatic lifestyle.</title>
        <authorList>
            <person name="Gong S."/>
            <person name="Gao Y."/>
        </authorList>
    </citation>
    <scope>NUCLEOTIDE SEQUENCE</scope>
    <source>
        <strain evidence="2">MM-2020</strain>
        <tissue evidence="2">Muscle</tissue>
    </source>
</reference>
<comment type="caution">
    <text evidence="2">The sequence shown here is derived from an EMBL/GenBank/DDBJ whole genome shotgun (WGS) entry which is preliminary data.</text>
</comment>
<evidence type="ECO:0000256" key="1">
    <source>
        <dbReference type="SAM" id="MobiDB-lite"/>
    </source>
</evidence>
<evidence type="ECO:0000313" key="2">
    <source>
        <dbReference type="EMBL" id="KAH1174054.1"/>
    </source>
</evidence>
<evidence type="ECO:0000313" key="3">
    <source>
        <dbReference type="Proteomes" id="UP000827986"/>
    </source>
</evidence>
<dbReference type="AlphaFoldDB" id="A0A9D3X219"/>
<organism evidence="2 3">
    <name type="scientific">Mauremys mutica</name>
    <name type="common">yellowpond turtle</name>
    <dbReference type="NCBI Taxonomy" id="74926"/>
    <lineage>
        <taxon>Eukaryota</taxon>
        <taxon>Metazoa</taxon>
        <taxon>Chordata</taxon>
        <taxon>Craniata</taxon>
        <taxon>Vertebrata</taxon>
        <taxon>Euteleostomi</taxon>
        <taxon>Archelosauria</taxon>
        <taxon>Testudinata</taxon>
        <taxon>Testudines</taxon>
        <taxon>Cryptodira</taxon>
        <taxon>Durocryptodira</taxon>
        <taxon>Testudinoidea</taxon>
        <taxon>Geoemydidae</taxon>
        <taxon>Geoemydinae</taxon>
        <taxon>Mauremys</taxon>
    </lineage>
</organism>